<accession>A0AAD6WUL7</accession>
<feature type="compositionally biased region" description="Basic and acidic residues" evidence="1">
    <location>
        <begin position="1"/>
        <end position="21"/>
    </location>
</feature>
<feature type="region of interest" description="Disordered" evidence="1">
    <location>
        <begin position="53"/>
        <end position="78"/>
    </location>
</feature>
<feature type="compositionally biased region" description="Low complexity" evidence="1">
    <location>
        <begin position="53"/>
        <end position="73"/>
    </location>
</feature>
<evidence type="ECO:0000313" key="3">
    <source>
        <dbReference type="Proteomes" id="UP001218188"/>
    </source>
</evidence>
<protein>
    <submittedName>
        <fullName evidence="2">Uncharacterized protein</fullName>
    </submittedName>
</protein>
<sequence length="176" mass="19158">MSSENAHPRNPAEHTLDEVVKRDKKSSPTRSEDDISNTRAAALLAAALASDSASVSSKSSAAHSSMPRLSSHSSDGDSIVDGVLQWHKDPYCFRSIQSEEAAARVMEWADMVFKAQAVVPDRIRELEEHGDTIPGYLAHATHGWHATLTVEQMREMLGYDRLGEAPETAEGAGDME</sequence>
<proteinExistence type="predicted"/>
<gene>
    <name evidence="2" type="ORF">C8F04DRAFT_1191423</name>
</gene>
<organism evidence="2 3">
    <name type="scientific">Mycena alexandri</name>
    <dbReference type="NCBI Taxonomy" id="1745969"/>
    <lineage>
        <taxon>Eukaryota</taxon>
        <taxon>Fungi</taxon>
        <taxon>Dikarya</taxon>
        <taxon>Basidiomycota</taxon>
        <taxon>Agaricomycotina</taxon>
        <taxon>Agaricomycetes</taxon>
        <taxon>Agaricomycetidae</taxon>
        <taxon>Agaricales</taxon>
        <taxon>Marasmiineae</taxon>
        <taxon>Mycenaceae</taxon>
        <taxon>Mycena</taxon>
    </lineage>
</organism>
<reference evidence="2" key="1">
    <citation type="submission" date="2023-03" db="EMBL/GenBank/DDBJ databases">
        <title>Massive genome expansion in bonnet fungi (Mycena s.s.) driven by repeated elements and novel gene families across ecological guilds.</title>
        <authorList>
            <consortium name="Lawrence Berkeley National Laboratory"/>
            <person name="Harder C.B."/>
            <person name="Miyauchi S."/>
            <person name="Viragh M."/>
            <person name="Kuo A."/>
            <person name="Thoen E."/>
            <person name="Andreopoulos B."/>
            <person name="Lu D."/>
            <person name="Skrede I."/>
            <person name="Drula E."/>
            <person name="Henrissat B."/>
            <person name="Morin E."/>
            <person name="Kohler A."/>
            <person name="Barry K."/>
            <person name="LaButti K."/>
            <person name="Morin E."/>
            <person name="Salamov A."/>
            <person name="Lipzen A."/>
            <person name="Mereny Z."/>
            <person name="Hegedus B."/>
            <person name="Baldrian P."/>
            <person name="Stursova M."/>
            <person name="Weitz H."/>
            <person name="Taylor A."/>
            <person name="Grigoriev I.V."/>
            <person name="Nagy L.G."/>
            <person name="Martin F."/>
            <person name="Kauserud H."/>
        </authorList>
    </citation>
    <scope>NUCLEOTIDE SEQUENCE</scope>
    <source>
        <strain evidence="2">CBHHK200</strain>
    </source>
</reference>
<name>A0AAD6WUL7_9AGAR</name>
<comment type="caution">
    <text evidence="2">The sequence shown here is derived from an EMBL/GenBank/DDBJ whole genome shotgun (WGS) entry which is preliminary data.</text>
</comment>
<feature type="region of interest" description="Disordered" evidence="1">
    <location>
        <begin position="1"/>
        <end position="37"/>
    </location>
</feature>
<evidence type="ECO:0000256" key="1">
    <source>
        <dbReference type="SAM" id="MobiDB-lite"/>
    </source>
</evidence>
<dbReference type="AlphaFoldDB" id="A0AAD6WUL7"/>
<dbReference type="EMBL" id="JARJCM010000153">
    <property type="protein sequence ID" value="KAJ7025415.1"/>
    <property type="molecule type" value="Genomic_DNA"/>
</dbReference>
<dbReference type="Proteomes" id="UP001218188">
    <property type="component" value="Unassembled WGS sequence"/>
</dbReference>
<keyword evidence="3" id="KW-1185">Reference proteome</keyword>
<evidence type="ECO:0000313" key="2">
    <source>
        <dbReference type="EMBL" id="KAJ7025415.1"/>
    </source>
</evidence>